<reference evidence="2 3" key="1">
    <citation type="submission" date="2021-08" db="EMBL/GenBank/DDBJ databases">
        <title>Draft Genome Sequence of Phanerochaete sordida strain YK-624.</title>
        <authorList>
            <person name="Mori T."/>
            <person name="Dohra H."/>
            <person name="Suzuki T."/>
            <person name="Kawagishi H."/>
            <person name="Hirai H."/>
        </authorList>
    </citation>
    <scope>NUCLEOTIDE SEQUENCE [LARGE SCALE GENOMIC DNA]</scope>
    <source>
        <strain evidence="2 3">YK-624</strain>
    </source>
</reference>
<dbReference type="Proteomes" id="UP000703269">
    <property type="component" value="Unassembled WGS sequence"/>
</dbReference>
<keyword evidence="3" id="KW-1185">Reference proteome</keyword>
<comment type="caution">
    <text evidence="2">The sequence shown here is derived from an EMBL/GenBank/DDBJ whole genome shotgun (WGS) entry which is preliminary data.</text>
</comment>
<evidence type="ECO:0000313" key="3">
    <source>
        <dbReference type="Proteomes" id="UP000703269"/>
    </source>
</evidence>
<dbReference type="EMBL" id="BPQB01000100">
    <property type="protein sequence ID" value="GJE99070.1"/>
    <property type="molecule type" value="Genomic_DNA"/>
</dbReference>
<feature type="region of interest" description="Disordered" evidence="1">
    <location>
        <begin position="14"/>
        <end position="65"/>
    </location>
</feature>
<feature type="compositionally biased region" description="Polar residues" evidence="1">
    <location>
        <begin position="30"/>
        <end position="41"/>
    </location>
</feature>
<accession>A0A9P3LL64</accession>
<name>A0A9P3LL64_9APHY</name>
<protein>
    <submittedName>
        <fullName evidence="2">Uncharacterized protein</fullName>
    </submittedName>
</protein>
<sequence length="106" mass="11712">MVIMITRVQMGSKPDVHPFLTRSSREGSRPATNATTSSSAPRWSRGLAKRRVGGDHARAAQVADSARTVGDLERYPLRHRAGIRRLGHAHEYSRQASDSYVVIPYG</sequence>
<proteinExistence type="predicted"/>
<evidence type="ECO:0000313" key="2">
    <source>
        <dbReference type="EMBL" id="GJE99070.1"/>
    </source>
</evidence>
<organism evidence="2 3">
    <name type="scientific">Phanerochaete sordida</name>
    <dbReference type="NCBI Taxonomy" id="48140"/>
    <lineage>
        <taxon>Eukaryota</taxon>
        <taxon>Fungi</taxon>
        <taxon>Dikarya</taxon>
        <taxon>Basidiomycota</taxon>
        <taxon>Agaricomycotina</taxon>
        <taxon>Agaricomycetes</taxon>
        <taxon>Polyporales</taxon>
        <taxon>Phanerochaetaceae</taxon>
        <taxon>Phanerochaete</taxon>
    </lineage>
</organism>
<dbReference type="AlphaFoldDB" id="A0A9P3LL64"/>
<evidence type="ECO:0000256" key="1">
    <source>
        <dbReference type="SAM" id="MobiDB-lite"/>
    </source>
</evidence>
<gene>
    <name evidence="2" type="ORF">PsYK624_153110</name>
</gene>